<dbReference type="InterPro" id="IPR028871">
    <property type="entry name" value="BlueCu_1_BS"/>
</dbReference>
<gene>
    <name evidence="7" type="ORF">DESUT3_38930</name>
</gene>
<keyword evidence="5" id="KW-0411">Iron-sulfur</keyword>
<name>A0ABM8HV83_9BACT</name>
<keyword evidence="4" id="KW-0186">Copper</keyword>
<dbReference type="EMBL" id="AP024355">
    <property type="protein sequence ID" value="BCR06824.1"/>
    <property type="molecule type" value="Genomic_DNA"/>
</dbReference>
<dbReference type="InterPro" id="IPR008972">
    <property type="entry name" value="Cupredoxin"/>
</dbReference>
<keyword evidence="1" id="KW-0813">Transport</keyword>
<dbReference type="InterPro" id="IPR002387">
    <property type="entry name" value="Plastocyanin"/>
</dbReference>
<feature type="domain" description="Blue (type 1) copper" evidence="6">
    <location>
        <begin position="47"/>
        <end position="139"/>
    </location>
</feature>
<accession>A0ABM8HV83</accession>
<reference evidence="7 8" key="2">
    <citation type="journal article" date="2021" name="Int. J. Syst. Evol. Microbiol.">
        <title>Isolation and Polyphasic Characterization of Desulfuromonas versatilis sp. Nov., an Electrogenic Bacteria Capable of Versatile Metabolism Isolated from a Graphene Oxide-Reducing Enrichment Culture.</title>
        <authorList>
            <person name="Xie L."/>
            <person name="Yoshida N."/>
            <person name="Ishii S."/>
            <person name="Meng L."/>
        </authorList>
    </citation>
    <scope>NUCLEOTIDE SEQUENCE [LARGE SCALE GENOMIC DNA]</scope>
    <source>
        <strain evidence="7 8">NIT-T3</strain>
    </source>
</reference>
<evidence type="ECO:0000256" key="2">
    <source>
        <dbReference type="ARBA" id="ARBA00022723"/>
    </source>
</evidence>
<dbReference type="PANTHER" id="PTHR36507:SF1">
    <property type="entry name" value="BLL1555 PROTEIN"/>
    <property type="match status" value="1"/>
</dbReference>
<dbReference type="InterPro" id="IPR000923">
    <property type="entry name" value="BlueCu_1"/>
</dbReference>
<dbReference type="Proteomes" id="UP001319827">
    <property type="component" value="Chromosome"/>
</dbReference>
<evidence type="ECO:0000259" key="6">
    <source>
        <dbReference type="Pfam" id="PF00127"/>
    </source>
</evidence>
<sequence length="187" mass="20149">MLSRRALLQAGGLWLAGLWLAGLALGRPGWSAAPPEVVEIHMRSDPSGAHVAFDPVGLLIRPGQRVRWVNDGHNVHTATAYHPDNARHPLRIPAGATPWDSGYLLHPGDSFELQLTVEGIYDYYCAPHEAAGMVGRIVVLSPGRHPSALPEPYPDDAGNPAWEKVPPAALANFPAVETILRDGGMRN</sequence>
<dbReference type="PROSITE" id="PS00196">
    <property type="entry name" value="COPPER_BLUE"/>
    <property type="match status" value="1"/>
</dbReference>
<dbReference type="SUPFAM" id="SSF49503">
    <property type="entry name" value="Cupredoxins"/>
    <property type="match status" value="1"/>
</dbReference>
<dbReference type="PRINTS" id="PR00157">
    <property type="entry name" value="PLASTOCYANIN"/>
</dbReference>
<protein>
    <recommendedName>
        <fullName evidence="6">Blue (type 1) copper domain-containing protein</fullName>
    </recommendedName>
</protein>
<dbReference type="InterPro" id="IPR052721">
    <property type="entry name" value="ET_Amicyanin"/>
</dbReference>
<reference evidence="7 8" key="1">
    <citation type="journal article" date="2016" name="C (Basel)">
        <title>Selective Growth of and Electricity Production by Marine Exoelectrogenic Bacteria in Self-Aggregated Hydrogel of Microbially Reduced Graphene Oxide.</title>
        <authorList>
            <person name="Yoshida N."/>
            <person name="Goto Y."/>
            <person name="Miyata Y."/>
        </authorList>
    </citation>
    <scope>NUCLEOTIDE SEQUENCE [LARGE SCALE GENOMIC DNA]</scope>
    <source>
        <strain evidence="7 8">NIT-T3</strain>
    </source>
</reference>
<keyword evidence="8" id="KW-1185">Reference proteome</keyword>
<evidence type="ECO:0000256" key="1">
    <source>
        <dbReference type="ARBA" id="ARBA00022448"/>
    </source>
</evidence>
<evidence type="ECO:0000256" key="3">
    <source>
        <dbReference type="ARBA" id="ARBA00022982"/>
    </source>
</evidence>
<evidence type="ECO:0000313" key="7">
    <source>
        <dbReference type="EMBL" id="BCR06824.1"/>
    </source>
</evidence>
<dbReference type="InterPro" id="IPR006311">
    <property type="entry name" value="TAT_signal"/>
</dbReference>
<dbReference type="Pfam" id="PF00127">
    <property type="entry name" value="Copper-bind"/>
    <property type="match status" value="1"/>
</dbReference>
<dbReference type="PANTHER" id="PTHR36507">
    <property type="entry name" value="BLL1555 PROTEIN"/>
    <property type="match status" value="1"/>
</dbReference>
<proteinExistence type="predicted"/>
<keyword evidence="2" id="KW-0479">Metal-binding</keyword>
<keyword evidence="3" id="KW-0249">Electron transport</keyword>
<evidence type="ECO:0000313" key="8">
    <source>
        <dbReference type="Proteomes" id="UP001319827"/>
    </source>
</evidence>
<evidence type="ECO:0000256" key="5">
    <source>
        <dbReference type="ARBA" id="ARBA00023014"/>
    </source>
</evidence>
<organism evidence="7 8">
    <name type="scientific">Desulfuromonas versatilis</name>
    <dbReference type="NCBI Taxonomy" id="2802975"/>
    <lineage>
        <taxon>Bacteria</taxon>
        <taxon>Pseudomonadati</taxon>
        <taxon>Thermodesulfobacteriota</taxon>
        <taxon>Desulfuromonadia</taxon>
        <taxon>Desulfuromonadales</taxon>
        <taxon>Desulfuromonadaceae</taxon>
        <taxon>Desulfuromonas</taxon>
    </lineage>
</organism>
<dbReference type="Gene3D" id="2.60.40.420">
    <property type="entry name" value="Cupredoxins - blue copper proteins"/>
    <property type="match status" value="1"/>
</dbReference>
<evidence type="ECO:0000256" key="4">
    <source>
        <dbReference type="ARBA" id="ARBA00023008"/>
    </source>
</evidence>
<dbReference type="PROSITE" id="PS51318">
    <property type="entry name" value="TAT"/>
    <property type="match status" value="1"/>
</dbReference>
<dbReference type="RefSeq" id="WP_221250202.1">
    <property type="nucleotide sequence ID" value="NZ_AP024355.1"/>
</dbReference>
<keyword evidence="5" id="KW-0408">Iron</keyword>